<dbReference type="CDD" id="cd07340">
    <property type="entry name" value="M48B_Htpx_like"/>
    <property type="match status" value="1"/>
</dbReference>
<evidence type="ECO:0000256" key="4">
    <source>
        <dbReference type="ARBA" id="ARBA00022670"/>
    </source>
</evidence>
<feature type="transmembrane region" description="Helical" evidence="12">
    <location>
        <begin position="12"/>
        <end position="30"/>
    </location>
</feature>
<dbReference type="Pfam" id="PF01435">
    <property type="entry name" value="Peptidase_M48"/>
    <property type="match status" value="1"/>
</dbReference>
<reference evidence="14 15" key="1">
    <citation type="submission" date="2017-09" db="EMBL/GenBank/DDBJ databases">
        <title>Depth-based differentiation of microbial function through sediment-hosted aquifers and enrichment of novel symbionts in the deep terrestrial subsurface.</title>
        <authorList>
            <person name="Probst A.J."/>
            <person name="Ladd B."/>
            <person name="Jarett J.K."/>
            <person name="Geller-Mcgrath D.E."/>
            <person name="Sieber C.M."/>
            <person name="Emerson J.B."/>
            <person name="Anantharaman K."/>
            <person name="Thomas B.C."/>
            <person name="Malmstrom R."/>
            <person name="Stieglmeier M."/>
            <person name="Klingl A."/>
            <person name="Woyke T."/>
            <person name="Ryan C.M."/>
            <person name="Banfield J.F."/>
        </authorList>
    </citation>
    <scope>NUCLEOTIDE SEQUENCE [LARGE SCALE GENOMIC DNA]</scope>
    <source>
        <strain evidence="14">CG23_combo_of_CG06-09_8_20_14_all_41_10</strain>
    </source>
</reference>
<dbReference type="GO" id="GO:0008270">
    <property type="term" value="F:zinc ion binding"/>
    <property type="evidence" value="ECO:0007669"/>
    <property type="project" value="UniProtKB-UniRule"/>
</dbReference>
<dbReference type="InterPro" id="IPR050083">
    <property type="entry name" value="HtpX_protease"/>
</dbReference>
<dbReference type="AlphaFoldDB" id="A0A2G9ZN77"/>
<proteinExistence type="inferred from homology"/>
<evidence type="ECO:0000256" key="6">
    <source>
        <dbReference type="ARBA" id="ARBA00022723"/>
    </source>
</evidence>
<feature type="active site" evidence="12">
    <location>
        <position position="142"/>
    </location>
</feature>
<dbReference type="InterPro" id="IPR001915">
    <property type="entry name" value="Peptidase_M48"/>
</dbReference>
<evidence type="ECO:0000256" key="2">
    <source>
        <dbReference type="ARBA" id="ARBA00009779"/>
    </source>
</evidence>
<keyword evidence="3 12" id="KW-1003">Cell membrane</keyword>
<evidence type="ECO:0000256" key="5">
    <source>
        <dbReference type="ARBA" id="ARBA00022692"/>
    </source>
</evidence>
<evidence type="ECO:0000256" key="3">
    <source>
        <dbReference type="ARBA" id="ARBA00022475"/>
    </source>
</evidence>
<keyword evidence="6 12" id="KW-0479">Metal-binding</keyword>
<evidence type="ECO:0000256" key="9">
    <source>
        <dbReference type="ARBA" id="ARBA00022989"/>
    </source>
</evidence>
<gene>
    <name evidence="12" type="primary">htpX</name>
    <name evidence="14" type="ORF">COX21_01845</name>
</gene>
<feature type="transmembrane region" description="Helical" evidence="12">
    <location>
        <begin position="190"/>
        <end position="212"/>
    </location>
</feature>
<dbReference type="GO" id="GO:0006508">
    <property type="term" value="P:proteolysis"/>
    <property type="evidence" value="ECO:0007669"/>
    <property type="project" value="UniProtKB-KW"/>
</dbReference>
<comment type="cofactor">
    <cofactor evidence="12">
        <name>Zn(2+)</name>
        <dbReference type="ChEBI" id="CHEBI:29105"/>
    </cofactor>
    <text evidence="12">Binds 1 zinc ion per subunit.</text>
</comment>
<feature type="binding site" evidence="12">
    <location>
        <position position="221"/>
    </location>
    <ligand>
        <name>Zn(2+)</name>
        <dbReference type="ChEBI" id="CHEBI:29105"/>
        <note>catalytic</note>
    </ligand>
</feature>
<dbReference type="PANTHER" id="PTHR43221:SF1">
    <property type="entry name" value="PROTEASE HTPX"/>
    <property type="match status" value="1"/>
</dbReference>
<name>A0A2G9ZN77_9BACT</name>
<organism evidence="14 15">
    <name type="scientific">Candidatus Falkowbacteria bacterium CG23_combo_of_CG06-09_8_20_14_all_41_10</name>
    <dbReference type="NCBI Taxonomy" id="1974571"/>
    <lineage>
        <taxon>Bacteria</taxon>
        <taxon>Candidatus Falkowiibacteriota</taxon>
    </lineage>
</organism>
<evidence type="ECO:0000256" key="12">
    <source>
        <dbReference type="HAMAP-Rule" id="MF_00188"/>
    </source>
</evidence>
<dbReference type="GO" id="GO:0004222">
    <property type="term" value="F:metalloendopeptidase activity"/>
    <property type="evidence" value="ECO:0007669"/>
    <property type="project" value="UniProtKB-UniRule"/>
</dbReference>
<evidence type="ECO:0000256" key="7">
    <source>
        <dbReference type="ARBA" id="ARBA00022801"/>
    </source>
</evidence>
<evidence type="ECO:0000313" key="14">
    <source>
        <dbReference type="EMBL" id="PIP34637.1"/>
    </source>
</evidence>
<keyword evidence="11 12" id="KW-0472">Membrane</keyword>
<dbReference type="GO" id="GO:0005886">
    <property type="term" value="C:plasma membrane"/>
    <property type="evidence" value="ECO:0007669"/>
    <property type="project" value="UniProtKB-SubCell"/>
</dbReference>
<comment type="caution">
    <text evidence="14">The sequence shown here is derived from an EMBL/GenBank/DDBJ whole genome shotgun (WGS) entry which is preliminary data.</text>
</comment>
<evidence type="ECO:0000259" key="13">
    <source>
        <dbReference type="Pfam" id="PF01435"/>
    </source>
</evidence>
<comment type="similarity">
    <text evidence="2 12">Belongs to the peptidase M48B family.</text>
</comment>
<evidence type="ECO:0000256" key="1">
    <source>
        <dbReference type="ARBA" id="ARBA00004651"/>
    </source>
</evidence>
<feature type="binding site" evidence="12">
    <location>
        <position position="141"/>
    </location>
    <ligand>
        <name>Zn(2+)</name>
        <dbReference type="ChEBI" id="CHEBI:29105"/>
        <note>catalytic</note>
    </ligand>
</feature>
<evidence type="ECO:0000313" key="15">
    <source>
        <dbReference type="Proteomes" id="UP000231408"/>
    </source>
</evidence>
<dbReference type="InterPro" id="IPR022919">
    <property type="entry name" value="Pept_M48_protease_HtpX"/>
</dbReference>
<keyword evidence="9 12" id="KW-1133">Transmembrane helix</keyword>
<keyword evidence="8 12" id="KW-0862">Zinc</keyword>
<comment type="subcellular location">
    <subcellularLocation>
        <location evidence="1 12">Cell membrane</location>
        <topology evidence="1 12">Multi-pass membrane protein</topology>
    </subcellularLocation>
</comment>
<dbReference type="EMBL" id="PCSE01000056">
    <property type="protein sequence ID" value="PIP34637.1"/>
    <property type="molecule type" value="Genomic_DNA"/>
</dbReference>
<dbReference type="EC" id="3.4.24.-" evidence="12"/>
<keyword evidence="7 12" id="KW-0378">Hydrolase</keyword>
<evidence type="ECO:0000256" key="10">
    <source>
        <dbReference type="ARBA" id="ARBA00023049"/>
    </source>
</evidence>
<feature type="transmembrane region" description="Helical" evidence="12">
    <location>
        <begin position="36"/>
        <end position="58"/>
    </location>
</feature>
<dbReference type="PANTHER" id="PTHR43221">
    <property type="entry name" value="PROTEASE HTPX"/>
    <property type="match status" value="1"/>
</dbReference>
<evidence type="ECO:0000256" key="11">
    <source>
        <dbReference type="ARBA" id="ARBA00023136"/>
    </source>
</evidence>
<protein>
    <recommendedName>
        <fullName evidence="12">Protease HtpX homolog</fullName>
        <ecNumber evidence="12">3.4.24.-</ecNumber>
    </recommendedName>
</protein>
<feature type="transmembrane region" description="Helical" evidence="12">
    <location>
        <begin position="151"/>
        <end position="170"/>
    </location>
</feature>
<accession>A0A2G9ZN77</accession>
<sequence>MYQQIDSNKRRSFLLVAGFIFFVILVGFIFGKISDWGNFGIIYALIFALPSAFIGYYASDKIVLFIAGATKLEKQDNPEIYNLVENLAITAGLPTPEVYIIPDSSPNAFACGRNPENAKIALTTGIIERLNKNELQGVIAHEFAHIKNYDVRLQTLVVIFVGFITILTGVMRRSMWFGGGRRKREGGGQIQIILMVISLLLLILAPIIAKLIQLAISRKREFLADADGALLTRYPQGLARALEKISSDPTPLRAANNATAHMYIVSPLNNLRDESGKVSWLTKLFMTHPPTEERVKALREMAS</sequence>
<keyword evidence="4 12" id="KW-0645">Protease</keyword>
<feature type="domain" description="Peptidase M48" evidence="13">
    <location>
        <begin position="75"/>
        <end position="301"/>
    </location>
</feature>
<keyword evidence="10 12" id="KW-0482">Metalloprotease</keyword>
<feature type="binding site" evidence="12">
    <location>
        <position position="145"/>
    </location>
    <ligand>
        <name>Zn(2+)</name>
        <dbReference type="ChEBI" id="CHEBI:29105"/>
        <note>catalytic</note>
    </ligand>
</feature>
<evidence type="ECO:0000256" key="8">
    <source>
        <dbReference type="ARBA" id="ARBA00022833"/>
    </source>
</evidence>
<dbReference type="Gene3D" id="3.30.2010.10">
    <property type="entry name" value="Metalloproteases ('zincins'), catalytic domain"/>
    <property type="match status" value="1"/>
</dbReference>
<dbReference type="HAMAP" id="MF_00188">
    <property type="entry name" value="Pept_M48_protease_HtpX"/>
    <property type="match status" value="1"/>
</dbReference>
<keyword evidence="5 12" id="KW-0812">Transmembrane</keyword>
<dbReference type="Proteomes" id="UP000231408">
    <property type="component" value="Unassembled WGS sequence"/>
</dbReference>